<dbReference type="OrthoDB" id="4629613at2"/>
<organism evidence="1 2">
    <name type="scientific">Gordonia rhizosphera NBRC 16068</name>
    <dbReference type="NCBI Taxonomy" id="1108045"/>
    <lineage>
        <taxon>Bacteria</taxon>
        <taxon>Bacillati</taxon>
        <taxon>Actinomycetota</taxon>
        <taxon>Actinomycetes</taxon>
        <taxon>Mycobacteriales</taxon>
        <taxon>Gordoniaceae</taxon>
        <taxon>Gordonia</taxon>
    </lineage>
</organism>
<sequence>MSADDYARIIIAVGRGMGVTSRGIMIALATTLVETNIRNYANRAVPGSLTVPYDAIGSDGKSVGLFQQQPQWWGRGDGIDLMDPATAARLFYAQLVQLDYNSSAHPPGWYAQAVQRSAHPHRYDTRFGDAEALYERLTTSTVF</sequence>
<dbReference type="EMBL" id="BAHC01000084">
    <property type="protein sequence ID" value="GAB90123.1"/>
    <property type="molecule type" value="Genomic_DNA"/>
</dbReference>
<dbReference type="Proteomes" id="UP000008363">
    <property type="component" value="Unassembled WGS sequence"/>
</dbReference>
<dbReference type="eggNOG" id="COG0739">
    <property type="taxonomic scope" value="Bacteria"/>
</dbReference>
<name>K6V2B0_9ACTN</name>
<evidence type="ECO:0008006" key="3">
    <source>
        <dbReference type="Google" id="ProtNLM"/>
    </source>
</evidence>
<evidence type="ECO:0000313" key="1">
    <source>
        <dbReference type="EMBL" id="GAB90123.1"/>
    </source>
</evidence>
<protein>
    <recommendedName>
        <fullName evidence="3">Transglycosylase SLT domain-containing protein</fullName>
    </recommendedName>
</protein>
<reference evidence="1 2" key="1">
    <citation type="submission" date="2012-08" db="EMBL/GenBank/DDBJ databases">
        <title>Whole genome shotgun sequence of Gordonia rhizosphera NBRC 16068.</title>
        <authorList>
            <person name="Takarada H."/>
            <person name="Isaki S."/>
            <person name="Hosoyama A."/>
            <person name="Tsuchikane K."/>
            <person name="Katsumata H."/>
            <person name="Baba S."/>
            <person name="Ohji S."/>
            <person name="Yamazaki S."/>
            <person name="Fujita N."/>
        </authorList>
    </citation>
    <scope>NUCLEOTIDE SEQUENCE [LARGE SCALE GENOMIC DNA]</scope>
    <source>
        <strain evidence="1 2">NBRC 16068</strain>
    </source>
</reference>
<proteinExistence type="predicted"/>
<evidence type="ECO:0000313" key="2">
    <source>
        <dbReference type="Proteomes" id="UP000008363"/>
    </source>
</evidence>
<accession>K6V2B0</accession>
<keyword evidence="2" id="KW-1185">Reference proteome</keyword>
<dbReference type="STRING" id="1108045.GORHZ_084_00510"/>
<comment type="caution">
    <text evidence="1">The sequence shown here is derived from an EMBL/GenBank/DDBJ whole genome shotgun (WGS) entry which is preliminary data.</text>
</comment>
<dbReference type="RefSeq" id="WP_006332686.1">
    <property type="nucleotide sequence ID" value="NZ_BAHC01000084.1"/>
</dbReference>
<dbReference type="AlphaFoldDB" id="K6V2B0"/>
<gene>
    <name evidence="1" type="ORF">GORHZ_084_00510</name>
</gene>